<feature type="region of interest" description="Disordered" evidence="2">
    <location>
        <begin position="621"/>
        <end position="734"/>
    </location>
</feature>
<dbReference type="SMART" id="SM00240">
    <property type="entry name" value="FHA"/>
    <property type="match status" value="1"/>
</dbReference>
<dbReference type="GO" id="GO:0015969">
    <property type="term" value="P:guanosine tetraphosphate metabolic process"/>
    <property type="evidence" value="ECO:0007669"/>
    <property type="project" value="InterPro"/>
</dbReference>
<dbReference type="InterPro" id="IPR002048">
    <property type="entry name" value="EF_hand_dom"/>
</dbReference>
<dbReference type="GO" id="GO:0005509">
    <property type="term" value="F:calcium ion binding"/>
    <property type="evidence" value="ECO:0007669"/>
    <property type="project" value="InterPro"/>
</dbReference>
<dbReference type="Pfam" id="PF00498">
    <property type="entry name" value="FHA"/>
    <property type="match status" value="1"/>
</dbReference>
<reference evidence="5 6" key="1">
    <citation type="journal article" date="2024" name="Nat. Commun.">
        <title>Phylogenomics reveals the evolutionary origins of lichenization in chlorophyte algae.</title>
        <authorList>
            <person name="Puginier C."/>
            <person name="Libourel C."/>
            <person name="Otte J."/>
            <person name="Skaloud P."/>
            <person name="Haon M."/>
            <person name="Grisel S."/>
            <person name="Petersen M."/>
            <person name="Berrin J.G."/>
            <person name="Delaux P.M."/>
            <person name="Dal Grande F."/>
            <person name="Keller J."/>
        </authorList>
    </citation>
    <scope>NUCLEOTIDE SEQUENCE [LARGE SCALE GENOMIC DNA]</scope>
    <source>
        <strain evidence="5 6">SAG 2043</strain>
    </source>
</reference>
<dbReference type="InterPro" id="IPR008984">
    <property type="entry name" value="SMAD_FHA_dom_sf"/>
</dbReference>
<dbReference type="Proteomes" id="UP001489004">
    <property type="component" value="Unassembled WGS sequence"/>
</dbReference>
<feature type="compositionally biased region" description="Polar residues" evidence="2">
    <location>
        <begin position="35"/>
        <end position="54"/>
    </location>
</feature>
<dbReference type="Gene3D" id="1.25.40.10">
    <property type="entry name" value="Tetratricopeptide repeat domain"/>
    <property type="match status" value="2"/>
</dbReference>
<dbReference type="EMBL" id="JALJOR010000004">
    <property type="protein sequence ID" value="KAK9817892.1"/>
    <property type="molecule type" value="Genomic_DNA"/>
</dbReference>
<dbReference type="SUPFAM" id="SSF47473">
    <property type="entry name" value="EF-hand"/>
    <property type="match status" value="1"/>
</dbReference>
<feature type="compositionally biased region" description="Polar residues" evidence="2">
    <location>
        <begin position="623"/>
        <end position="659"/>
    </location>
</feature>
<feature type="domain" description="FHA" evidence="3">
    <location>
        <begin position="835"/>
        <end position="893"/>
    </location>
</feature>
<dbReference type="SMART" id="SM00028">
    <property type="entry name" value="TPR"/>
    <property type="match status" value="6"/>
</dbReference>
<dbReference type="PROSITE" id="PS50222">
    <property type="entry name" value="EF_HAND_2"/>
    <property type="match status" value="1"/>
</dbReference>
<dbReference type="InterPro" id="IPR011992">
    <property type="entry name" value="EF-hand-dom_pair"/>
</dbReference>
<dbReference type="Gene3D" id="1.10.3210.10">
    <property type="entry name" value="Hypothetical protein af1432"/>
    <property type="match status" value="1"/>
</dbReference>
<evidence type="ECO:0000313" key="5">
    <source>
        <dbReference type="EMBL" id="KAK9817892.1"/>
    </source>
</evidence>
<dbReference type="PROSITE" id="PS00018">
    <property type="entry name" value="EF_HAND_1"/>
    <property type="match status" value="1"/>
</dbReference>
<sequence>MALNVSRAAAEPAQVGVPLTDCPAIRALGVKESVTSHPANCPTSQNGAASSQGGVTEEERSVTASLPGSLASTNLVEFVTAWEQLALRLPPHAGLARSGFILNALKLAVAHRPAQRLGQADPPASRALAVASRLADLSAQGLPMDAESIAAGILADAVQLGSLSVAVVEQRLGPIVAHLLHDLIRVRTLPARVDLYDDTAASALRELCLSFYDVRAIVVEVVARLDSLCAAPPDTPRYLRQLAALEALQIYAPMGHALGMGRLAVEMEDRCFQDLFPRSYQETSSWLRQEMTVHEDTLERCQAHLLAAVHANPDFMSMAAGCEVLARTKSLFSTMKKLLRLGAMAKGGRKREEVYDLLGMRVIVKPRTDLPMEQAEAEAEKACYIVEKVAHSLWQQHEGRYKDYIREPKENGYQSLHTTVRVPSVTVEVHPNAADGYTLDNGLGSGSGSADGAVSVELQIRTQSMHELAESGEAAHAAYKGGLDAGQARRLQTWTESLQQSLQQMAAAPGWQAEGGRTASRLWQDAEAAAEELFRHLDKNGDGFISHQEMQQVLAELGVQSDASNAAAQLMAFVNTQEDGDVSFPDFLQFHKRAGVLQALPHVDEETVDSLRQSLTVDAAYGNDSQPINSAWASPVGQEQDNSLQQPDGDTSRTGQRGVQRSWVRRGNSTADSLVASREQNTQENSKSASAKDQSHDDVSGSNKNSRRIGRSSQRHSAAGSAAEPRAKSGRRASSQLGRVTLDLGDAPVDLDLPGVADSFDDLLLLSSLASTAGAGAAASGLSSDGEDWKRAPGPGEVRVDTWDLVPSESGMVLRMPNGRPYPTNRIPVPLMGPLVIGGSAARDCDVVVDDASVSGRHVRLEMVRLDWRGHKIRCLVTDLDSTNGTWLNRGRLRKYADAHARAGDLVRDNAGDGRLWLQLAQCQHHAARAHAQRSGYAIARAYFRAAMELLERASSGQEQPRVFFPTNFQLRDARAAQAYVGALRRWGRMEAELRHDTSARRLWRKAVDIAKQHPDGLEAAGGLHTLAAWAHKELDQRNLWKAARMCDEALRASPNNARLLKLRGRIEAAADRCDEARVWFSRSRAQNSGDVALLLSWARMEAETGHMERARQLFADALTLDPCNAVLMQAWAHAESGCGNFAAARSLFKRSLFEAGDAKQTWHAWAVMEARVGEEAVARSLFRRVLQLDPANTRALAALAALERGAGRLGEARRYAEQGLSWEPFNPGLVQELAWALEAEGQYAAAGRLLTKADSMRARLRLASGSKPANMFRRRLS</sequence>
<dbReference type="InterPro" id="IPR043519">
    <property type="entry name" value="NT_sf"/>
</dbReference>
<dbReference type="InterPro" id="IPR000253">
    <property type="entry name" value="FHA_dom"/>
</dbReference>
<accession>A0AAW1Q8X1</accession>
<dbReference type="InterPro" id="IPR018247">
    <property type="entry name" value="EF_Hand_1_Ca_BS"/>
</dbReference>
<dbReference type="PROSITE" id="PS50006">
    <property type="entry name" value="FHA_DOMAIN"/>
    <property type="match status" value="1"/>
</dbReference>
<dbReference type="SUPFAM" id="SSF109604">
    <property type="entry name" value="HD-domain/PDEase-like"/>
    <property type="match status" value="1"/>
</dbReference>
<dbReference type="SMART" id="SM00954">
    <property type="entry name" value="RelA_SpoT"/>
    <property type="match status" value="1"/>
</dbReference>
<keyword evidence="6" id="KW-1185">Reference proteome</keyword>
<dbReference type="InterPro" id="IPR011990">
    <property type="entry name" value="TPR-like_helical_dom_sf"/>
</dbReference>
<dbReference type="Gene3D" id="3.30.460.10">
    <property type="entry name" value="Beta Polymerase, domain 2"/>
    <property type="match status" value="1"/>
</dbReference>
<feature type="region of interest" description="Disordered" evidence="2">
    <location>
        <begin position="35"/>
        <end position="66"/>
    </location>
</feature>
<keyword evidence="1" id="KW-0106">Calcium</keyword>
<evidence type="ECO:0000313" key="6">
    <source>
        <dbReference type="Proteomes" id="UP001489004"/>
    </source>
</evidence>
<dbReference type="PANTHER" id="PTHR21262">
    <property type="entry name" value="GUANOSINE-3',5'-BIS DIPHOSPHATE 3'-PYROPHOSPHOHYDROLASE"/>
    <property type="match status" value="1"/>
</dbReference>
<dbReference type="AlphaFoldDB" id="A0AAW1Q8X1"/>
<feature type="domain" description="EF-hand" evidence="4">
    <location>
        <begin position="525"/>
        <end position="560"/>
    </location>
</feature>
<dbReference type="CDD" id="cd00051">
    <property type="entry name" value="EFh"/>
    <property type="match status" value="1"/>
</dbReference>
<dbReference type="SUPFAM" id="SSF49879">
    <property type="entry name" value="SMAD/FHA domain"/>
    <property type="match status" value="1"/>
</dbReference>
<gene>
    <name evidence="5" type="ORF">WJX72_003848</name>
</gene>
<feature type="compositionally biased region" description="Basic residues" evidence="2">
    <location>
        <begin position="705"/>
        <end position="714"/>
    </location>
</feature>
<feature type="region of interest" description="Disordered" evidence="2">
    <location>
        <begin position="777"/>
        <end position="796"/>
    </location>
</feature>
<dbReference type="InterPro" id="IPR019734">
    <property type="entry name" value="TPR_rpt"/>
</dbReference>
<dbReference type="CDD" id="cd00060">
    <property type="entry name" value="FHA"/>
    <property type="match status" value="1"/>
</dbReference>
<evidence type="ECO:0000259" key="3">
    <source>
        <dbReference type="PROSITE" id="PS50006"/>
    </source>
</evidence>
<organism evidence="5 6">
    <name type="scientific">[Myrmecia] bisecta</name>
    <dbReference type="NCBI Taxonomy" id="41462"/>
    <lineage>
        <taxon>Eukaryota</taxon>
        <taxon>Viridiplantae</taxon>
        <taxon>Chlorophyta</taxon>
        <taxon>core chlorophytes</taxon>
        <taxon>Trebouxiophyceae</taxon>
        <taxon>Trebouxiales</taxon>
        <taxon>Trebouxiaceae</taxon>
        <taxon>Myrmecia</taxon>
    </lineage>
</organism>
<dbReference type="CDD" id="cd05399">
    <property type="entry name" value="NT_Rel-Spo_like"/>
    <property type="match status" value="1"/>
</dbReference>
<evidence type="ECO:0008006" key="7">
    <source>
        <dbReference type="Google" id="ProtNLM"/>
    </source>
</evidence>
<dbReference type="SUPFAM" id="SSF81301">
    <property type="entry name" value="Nucleotidyltransferase"/>
    <property type="match status" value="1"/>
</dbReference>
<dbReference type="Pfam" id="PF13499">
    <property type="entry name" value="EF-hand_7"/>
    <property type="match status" value="1"/>
</dbReference>
<feature type="compositionally biased region" description="Polar residues" evidence="2">
    <location>
        <begin position="667"/>
        <end position="692"/>
    </location>
</feature>
<dbReference type="Pfam" id="PF04607">
    <property type="entry name" value="RelA_SpoT"/>
    <property type="match status" value="1"/>
</dbReference>
<dbReference type="Gene3D" id="1.10.238.10">
    <property type="entry name" value="EF-hand"/>
    <property type="match status" value="1"/>
</dbReference>
<protein>
    <recommendedName>
        <fullName evidence="7">GTP diphosphokinase</fullName>
    </recommendedName>
</protein>
<evidence type="ECO:0000259" key="4">
    <source>
        <dbReference type="PROSITE" id="PS50222"/>
    </source>
</evidence>
<proteinExistence type="predicted"/>
<dbReference type="InterPro" id="IPR007685">
    <property type="entry name" value="RelA_SpoT"/>
</dbReference>
<evidence type="ECO:0000256" key="2">
    <source>
        <dbReference type="SAM" id="MobiDB-lite"/>
    </source>
</evidence>
<evidence type="ECO:0000256" key="1">
    <source>
        <dbReference type="ARBA" id="ARBA00022837"/>
    </source>
</evidence>
<dbReference type="Pfam" id="PF13328">
    <property type="entry name" value="HD_4"/>
    <property type="match status" value="1"/>
</dbReference>
<comment type="caution">
    <text evidence="5">The sequence shown here is derived from an EMBL/GenBank/DDBJ whole genome shotgun (WGS) entry which is preliminary data.</text>
</comment>
<dbReference type="PANTHER" id="PTHR21262:SF12">
    <property type="entry name" value="GTP DIPHOSPHOKINASE CRSH, CHLOROPLASTIC-RELATED"/>
    <property type="match status" value="1"/>
</dbReference>
<dbReference type="SUPFAM" id="SSF48452">
    <property type="entry name" value="TPR-like"/>
    <property type="match status" value="1"/>
</dbReference>
<dbReference type="SMART" id="SM00054">
    <property type="entry name" value="EFh"/>
    <property type="match status" value="1"/>
</dbReference>
<dbReference type="Gene3D" id="2.60.200.20">
    <property type="match status" value="1"/>
</dbReference>
<name>A0AAW1Q8X1_9CHLO</name>